<comment type="caution">
    <text evidence="11">The sequence shown here is derived from an EMBL/GenBank/DDBJ whole genome shotgun (WGS) entry which is preliminary data.</text>
</comment>
<keyword evidence="3" id="KW-0328">Glycosyltransferase</keyword>
<dbReference type="GO" id="GO:0016787">
    <property type="term" value="F:hydrolase activity"/>
    <property type="evidence" value="ECO:0007669"/>
    <property type="project" value="UniProtKB-KW"/>
</dbReference>
<dbReference type="Pfam" id="PF00535">
    <property type="entry name" value="Glycos_transf_2"/>
    <property type="match status" value="1"/>
</dbReference>
<evidence type="ECO:0000256" key="5">
    <source>
        <dbReference type="ARBA" id="ARBA00023136"/>
    </source>
</evidence>
<comment type="similarity">
    <text evidence="8">Belongs to the glycosyltransferase 2 family. CrtQ subfamily.</text>
</comment>
<dbReference type="InterPro" id="IPR029044">
    <property type="entry name" value="Nucleotide-diphossugar_trans"/>
</dbReference>
<keyword evidence="4" id="KW-0808">Transferase</keyword>
<keyword evidence="5" id="KW-0472">Membrane</keyword>
<name>A0A919U413_9CELL</name>
<dbReference type="SUPFAM" id="SSF53448">
    <property type="entry name" value="Nucleotide-diphospho-sugar transferases"/>
    <property type="match status" value="1"/>
</dbReference>
<evidence type="ECO:0000256" key="4">
    <source>
        <dbReference type="ARBA" id="ARBA00022679"/>
    </source>
</evidence>
<feature type="domain" description="Glycosyltransferase 2-like" evidence="10">
    <location>
        <begin position="10"/>
        <end position="159"/>
    </location>
</feature>
<sequence>MTGRPPLRISVVVPARDEEERLPRCLASLAAQTRLPDEVVVVDNASGDSTARIAAAAGARVLHEPELGIWPAAAAGYDAATGDVIARVDADTVLPPGWLARVEALLADDPGAAAVTGPGRFRLGPVGTWLAHVLYMRPYFALAGLALGGPPVFGSACAVRASAWRAARRDVHRDDDVHDDLDLSFHLPPGSVRYDAGLAVSISARPLRSPGGMVRRLARGWRSVVLHWPEQAPWRARGRLPGTRRP</sequence>
<dbReference type="RefSeq" id="WP_239068734.1">
    <property type="nucleotide sequence ID" value="NZ_BONO01000017.1"/>
</dbReference>
<evidence type="ECO:0000256" key="1">
    <source>
        <dbReference type="ARBA" id="ARBA00004236"/>
    </source>
</evidence>
<dbReference type="AlphaFoldDB" id="A0A919U413"/>
<evidence type="ECO:0000256" key="9">
    <source>
        <dbReference type="ARBA" id="ARBA00040345"/>
    </source>
</evidence>
<proteinExistence type="inferred from homology"/>
<evidence type="ECO:0000259" key="10">
    <source>
        <dbReference type="Pfam" id="PF00535"/>
    </source>
</evidence>
<comment type="subcellular location">
    <subcellularLocation>
        <location evidence="1">Cell membrane</location>
    </subcellularLocation>
</comment>
<evidence type="ECO:0000256" key="8">
    <source>
        <dbReference type="ARBA" id="ARBA00038120"/>
    </source>
</evidence>
<dbReference type="PANTHER" id="PTHR43646">
    <property type="entry name" value="GLYCOSYLTRANSFERASE"/>
    <property type="match status" value="1"/>
</dbReference>
<dbReference type="GO" id="GO:0005886">
    <property type="term" value="C:plasma membrane"/>
    <property type="evidence" value="ECO:0007669"/>
    <property type="project" value="UniProtKB-SubCell"/>
</dbReference>
<keyword evidence="2" id="KW-1003">Cell membrane</keyword>
<evidence type="ECO:0000256" key="7">
    <source>
        <dbReference type="ARBA" id="ARBA00037904"/>
    </source>
</evidence>
<dbReference type="CDD" id="cd00761">
    <property type="entry name" value="Glyco_tranf_GTA_type"/>
    <property type="match status" value="1"/>
</dbReference>
<dbReference type="InterPro" id="IPR001173">
    <property type="entry name" value="Glyco_trans_2-like"/>
</dbReference>
<protein>
    <recommendedName>
        <fullName evidence="9">4,4'-diaponeurosporenoate glycosyltransferase</fullName>
    </recommendedName>
</protein>
<evidence type="ECO:0000313" key="12">
    <source>
        <dbReference type="Proteomes" id="UP000642125"/>
    </source>
</evidence>
<gene>
    <name evidence="11" type="ORF">Cpa01nite_23370</name>
</gene>
<dbReference type="Gene3D" id="3.90.550.10">
    <property type="entry name" value="Spore Coat Polysaccharide Biosynthesis Protein SpsA, Chain A"/>
    <property type="match status" value="1"/>
</dbReference>
<evidence type="ECO:0000256" key="2">
    <source>
        <dbReference type="ARBA" id="ARBA00022475"/>
    </source>
</evidence>
<comment type="function">
    <text evidence="6">Catalyzes the glycosylation of 4,4'-diaponeurosporenoate, i.e. the esterification of glucose at the C1'' position with the carboxyl group of 4,4'-diaponeurosporenic acid, to form glycosyl-4,4'-diaponeurosporenoate. This is a step in the biosynthesis of staphyloxanthin, an orange pigment present in most staphylococci strains.</text>
</comment>
<organism evidence="11 12">
    <name type="scientific">Cellulomonas pakistanensis</name>
    <dbReference type="NCBI Taxonomy" id="992287"/>
    <lineage>
        <taxon>Bacteria</taxon>
        <taxon>Bacillati</taxon>
        <taxon>Actinomycetota</taxon>
        <taxon>Actinomycetes</taxon>
        <taxon>Micrococcales</taxon>
        <taxon>Cellulomonadaceae</taxon>
        <taxon>Cellulomonas</taxon>
    </lineage>
</organism>
<evidence type="ECO:0000256" key="6">
    <source>
        <dbReference type="ARBA" id="ARBA00037281"/>
    </source>
</evidence>
<evidence type="ECO:0000256" key="3">
    <source>
        <dbReference type="ARBA" id="ARBA00022676"/>
    </source>
</evidence>
<dbReference type="GO" id="GO:0016757">
    <property type="term" value="F:glycosyltransferase activity"/>
    <property type="evidence" value="ECO:0007669"/>
    <property type="project" value="UniProtKB-KW"/>
</dbReference>
<evidence type="ECO:0000313" key="11">
    <source>
        <dbReference type="EMBL" id="GIG36956.1"/>
    </source>
</evidence>
<reference evidence="11" key="1">
    <citation type="submission" date="2021-01" db="EMBL/GenBank/DDBJ databases">
        <title>Whole genome shotgun sequence of Cellulomonas pakistanensis NBRC 110800.</title>
        <authorList>
            <person name="Komaki H."/>
            <person name="Tamura T."/>
        </authorList>
    </citation>
    <scope>NUCLEOTIDE SEQUENCE</scope>
    <source>
        <strain evidence="11">NBRC 110800</strain>
    </source>
</reference>
<dbReference type="EMBL" id="BONO01000017">
    <property type="protein sequence ID" value="GIG36956.1"/>
    <property type="molecule type" value="Genomic_DNA"/>
</dbReference>
<keyword evidence="12" id="KW-1185">Reference proteome</keyword>
<dbReference type="Proteomes" id="UP000642125">
    <property type="component" value="Unassembled WGS sequence"/>
</dbReference>
<accession>A0A919U413</accession>
<dbReference type="PANTHER" id="PTHR43646:SF2">
    <property type="entry name" value="GLYCOSYLTRANSFERASE 2-LIKE DOMAIN-CONTAINING PROTEIN"/>
    <property type="match status" value="1"/>
</dbReference>
<keyword evidence="11" id="KW-0378">Hydrolase</keyword>
<comment type="pathway">
    <text evidence="7">Carotenoid biosynthesis; staphyloxanthin biosynthesis; staphyloxanthin from farnesyl diphosphate: step 4/5.</text>
</comment>